<dbReference type="RefSeq" id="XP_024356150.1">
    <property type="nucleotide sequence ID" value="XM_024489472.1"/>
</dbReference>
<feature type="transmembrane region" description="Helical" evidence="20">
    <location>
        <begin position="452"/>
        <end position="481"/>
    </location>
</feature>
<evidence type="ECO:0000256" key="8">
    <source>
        <dbReference type="ARBA" id="ARBA00022741"/>
    </source>
</evidence>
<dbReference type="SFLD" id="SFLDG00002">
    <property type="entry name" value="C1.7:_P-type_atpase_like"/>
    <property type="match status" value="1"/>
</dbReference>
<evidence type="ECO:0000313" key="22">
    <source>
        <dbReference type="EMBL" id="EUB64954.1"/>
    </source>
</evidence>
<accession>W6VDW7</accession>
<evidence type="ECO:0000256" key="4">
    <source>
        <dbReference type="ARBA" id="ARBA00022475"/>
    </source>
</evidence>
<dbReference type="FunFam" id="2.70.150.10:FF:000001">
    <property type="entry name" value="Calcium-transporting ATPase"/>
    <property type="match status" value="1"/>
</dbReference>
<keyword evidence="17" id="KW-0406">Ion transport</keyword>
<feature type="region of interest" description="Disordered" evidence="19">
    <location>
        <begin position="1265"/>
        <end position="1291"/>
    </location>
</feature>
<dbReference type="NCBIfam" id="TIGR01494">
    <property type="entry name" value="ATPase_P-type"/>
    <property type="match status" value="2"/>
</dbReference>
<gene>
    <name evidence="22" type="ORF">EGR_00223</name>
</gene>
<dbReference type="STRING" id="6210.W6VDW7"/>
<dbReference type="InterPro" id="IPR023299">
    <property type="entry name" value="ATPase_P-typ_cyto_dom_N"/>
</dbReference>
<feature type="domain" description="Cation-transporting P-type ATPase N-terminal" evidence="21">
    <location>
        <begin position="41"/>
        <end position="113"/>
    </location>
</feature>
<feature type="compositionally biased region" description="Acidic residues" evidence="19">
    <location>
        <begin position="1265"/>
        <end position="1282"/>
    </location>
</feature>
<evidence type="ECO:0000256" key="14">
    <source>
        <dbReference type="ARBA" id="ARBA00022967"/>
    </source>
</evidence>
<feature type="compositionally biased region" description="Basic and acidic residues" evidence="19">
    <location>
        <begin position="1521"/>
        <end position="1538"/>
    </location>
</feature>
<evidence type="ECO:0000256" key="10">
    <source>
        <dbReference type="ARBA" id="ARBA00022837"/>
    </source>
</evidence>
<feature type="transmembrane region" description="Helical" evidence="20">
    <location>
        <begin position="976"/>
        <end position="994"/>
    </location>
</feature>
<keyword evidence="5" id="KW-0109">Calcium transport</keyword>
<dbReference type="PANTHER" id="PTHR24093:SF369">
    <property type="entry name" value="CALCIUM-TRANSPORTING ATPASE"/>
    <property type="match status" value="1"/>
</dbReference>
<feature type="transmembrane region" description="Helical" evidence="20">
    <location>
        <begin position="133"/>
        <end position="152"/>
    </location>
</feature>
<evidence type="ECO:0000256" key="17">
    <source>
        <dbReference type="ARBA" id="ARBA00023065"/>
    </source>
</evidence>
<feature type="transmembrane region" description="Helical" evidence="20">
    <location>
        <begin position="1145"/>
        <end position="1166"/>
    </location>
</feature>
<keyword evidence="8" id="KW-0547">Nucleotide-binding</keyword>
<evidence type="ECO:0000256" key="1">
    <source>
        <dbReference type="ARBA" id="ARBA00004651"/>
    </source>
</evidence>
<evidence type="ECO:0000313" key="23">
    <source>
        <dbReference type="Proteomes" id="UP000019149"/>
    </source>
</evidence>
<dbReference type="InterPro" id="IPR006068">
    <property type="entry name" value="ATPase_P-typ_cation-transptr_C"/>
</dbReference>
<dbReference type="Gene3D" id="1.20.1110.10">
    <property type="entry name" value="Calcium-transporting ATPase, transmembrane domain"/>
    <property type="match status" value="3"/>
</dbReference>
<dbReference type="Proteomes" id="UP000019149">
    <property type="component" value="Unassembled WGS sequence"/>
</dbReference>
<keyword evidence="16" id="KW-0186">Copper</keyword>
<dbReference type="SFLD" id="SFLDS00003">
    <property type="entry name" value="Haloacid_Dehalogenase"/>
    <property type="match status" value="1"/>
</dbReference>
<keyword evidence="6 20" id="KW-0812">Transmembrane</keyword>
<evidence type="ECO:0000256" key="11">
    <source>
        <dbReference type="ARBA" id="ARBA00022840"/>
    </source>
</evidence>
<feature type="transmembrane region" description="Helical" evidence="20">
    <location>
        <begin position="1178"/>
        <end position="1204"/>
    </location>
</feature>
<dbReference type="FunFam" id="3.40.50.1000:FF:000144">
    <property type="entry name" value="copper-transporting ATPase 1 isoform X2"/>
    <property type="match status" value="1"/>
</dbReference>
<dbReference type="InterPro" id="IPR001757">
    <property type="entry name" value="P_typ_ATPase"/>
</dbReference>
<feature type="compositionally biased region" description="Low complexity" evidence="19">
    <location>
        <begin position="1605"/>
        <end position="1616"/>
    </location>
</feature>
<dbReference type="OrthoDB" id="116380at2759"/>
<evidence type="ECO:0000256" key="12">
    <source>
        <dbReference type="ARBA" id="ARBA00022842"/>
    </source>
</evidence>
<evidence type="ECO:0000256" key="6">
    <source>
        <dbReference type="ARBA" id="ARBA00022692"/>
    </source>
</evidence>
<feature type="region of interest" description="Disordered" evidence="19">
    <location>
        <begin position="1469"/>
        <end position="1616"/>
    </location>
</feature>
<dbReference type="Pfam" id="PF08282">
    <property type="entry name" value="Hydrolase_3"/>
    <property type="match status" value="1"/>
</dbReference>
<keyword evidence="18 20" id="KW-0472">Membrane</keyword>
<feature type="transmembrane region" description="Helical" evidence="20">
    <location>
        <begin position="405"/>
        <end position="432"/>
    </location>
</feature>
<evidence type="ECO:0000256" key="18">
    <source>
        <dbReference type="ARBA" id="ARBA00023136"/>
    </source>
</evidence>
<dbReference type="InterPro" id="IPR008250">
    <property type="entry name" value="ATPase_P-typ_transduc_dom_A_sf"/>
</dbReference>
<dbReference type="SMART" id="SM00831">
    <property type="entry name" value="Cation_ATPase_N"/>
    <property type="match status" value="1"/>
</dbReference>
<proteinExistence type="inferred from homology"/>
<dbReference type="PROSITE" id="PS00154">
    <property type="entry name" value="ATPASE_E1_E2"/>
    <property type="match status" value="1"/>
</dbReference>
<dbReference type="Pfam" id="PF00689">
    <property type="entry name" value="Cation_ATPase_C"/>
    <property type="match status" value="1"/>
</dbReference>
<keyword evidence="14" id="KW-1278">Translocase</keyword>
<dbReference type="CDD" id="cd02081">
    <property type="entry name" value="P-type_ATPase_Ca_PMCA-like"/>
    <property type="match status" value="1"/>
</dbReference>
<dbReference type="CTD" id="36335938"/>
<feature type="region of interest" description="Disordered" evidence="19">
    <location>
        <begin position="1423"/>
        <end position="1446"/>
    </location>
</feature>
<feature type="compositionally biased region" description="Basic residues" evidence="19">
    <location>
        <begin position="388"/>
        <end position="398"/>
    </location>
</feature>
<evidence type="ECO:0000256" key="13">
    <source>
        <dbReference type="ARBA" id="ARBA00022860"/>
    </source>
</evidence>
<evidence type="ECO:0000256" key="20">
    <source>
        <dbReference type="SAM" id="Phobius"/>
    </source>
</evidence>
<dbReference type="GO" id="GO:0005886">
    <property type="term" value="C:plasma membrane"/>
    <property type="evidence" value="ECO:0007669"/>
    <property type="project" value="UniProtKB-SubCell"/>
</dbReference>
<dbReference type="EMBL" id="APAU02000001">
    <property type="protein sequence ID" value="EUB64954.1"/>
    <property type="molecule type" value="Genomic_DNA"/>
</dbReference>
<evidence type="ECO:0000256" key="5">
    <source>
        <dbReference type="ARBA" id="ARBA00022568"/>
    </source>
</evidence>
<keyword evidence="9" id="KW-0187">Copper transport</keyword>
<dbReference type="GO" id="GO:0005516">
    <property type="term" value="F:calmodulin binding"/>
    <property type="evidence" value="ECO:0007669"/>
    <property type="project" value="UniProtKB-KW"/>
</dbReference>
<evidence type="ECO:0000259" key="21">
    <source>
        <dbReference type="SMART" id="SM00831"/>
    </source>
</evidence>
<dbReference type="SUPFAM" id="SSF56784">
    <property type="entry name" value="HAD-like"/>
    <property type="match status" value="1"/>
</dbReference>
<dbReference type="InterPro" id="IPR044492">
    <property type="entry name" value="P_typ_ATPase_HD_dom"/>
</dbReference>
<dbReference type="SUPFAM" id="SSF81660">
    <property type="entry name" value="Metal cation-transporting ATPase, ATP-binding domain N"/>
    <property type="match status" value="1"/>
</dbReference>
<keyword evidence="4" id="KW-1003">Cell membrane</keyword>
<evidence type="ECO:0000256" key="19">
    <source>
        <dbReference type="SAM" id="MobiDB-lite"/>
    </source>
</evidence>
<keyword evidence="3" id="KW-0813">Transport</keyword>
<organism evidence="22 23">
    <name type="scientific">Echinococcus granulosus</name>
    <name type="common">Hydatid tapeworm</name>
    <dbReference type="NCBI Taxonomy" id="6210"/>
    <lineage>
        <taxon>Eukaryota</taxon>
        <taxon>Metazoa</taxon>
        <taxon>Spiralia</taxon>
        <taxon>Lophotrochozoa</taxon>
        <taxon>Platyhelminthes</taxon>
        <taxon>Cestoda</taxon>
        <taxon>Eucestoda</taxon>
        <taxon>Cyclophyllidea</taxon>
        <taxon>Taeniidae</taxon>
        <taxon>Echinococcus</taxon>
        <taxon>Echinococcus granulosus group</taxon>
    </lineage>
</organism>
<feature type="region of interest" description="Disordered" evidence="19">
    <location>
        <begin position="354"/>
        <end position="399"/>
    </location>
</feature>
<name>W6VDW7_ECHGR</name>
<comment type="subcellular location">
    <subcellularLocation>
        <location evidence="1">Cell membrane</location>
        <topology evidence="1">Multi-pass membrane protein</topology>
    </subcellularLocation>
</comment>
<dbReference type="FunFam" id="1.20.1110.10:FF:000001">
    <property type="entry name" value="Calcium-transporting ATPase"/>
    <property type="match status" value="1"/>
</dbReference>
<evidence type="ECO:0000256" key="2">
    <source>
        <dbReference type="ARBA" id="ARBA00006124"/>
    </source>
</evidence>
<evidence type="ECO:0000256" key="16">
    <source>
        <dbReference type="ARBA" id="ARBA00023008"/>
    </source>
</evidence>
<dbReference type="GO" id="GO:0005388">
    <property type="term" value="F:P-type calcium transporter activity"/>
    <property type="evidence" value="ECO:0007669"/>
    <property type="project" value="TreeGrafter"/>
</dbReference>
<dbReference type="FunFam" id="1.20.1110.10:FF:000002">
    <property type="entry name" value="Calcium-transporting ATPase"/>
    <property type="match status" value="1"/>
</dbReference>
<dbReference type="InterPro" id="IPR018303">
    <property type="entry name" value="ATPase_P-typ_P_site"/>
</dbReference>
<dbReference type="Pfam" id="PF00690">
    <property type="entry name" value="Cation_ATPase_N"/>
    <property type="match status" value="1"/>
</dbReference>
<dbReference type="GO" id="GO:0046872">
    <property type="term" value="F:metal ion binding"/>
    <property type="evidence" value="ECO:0007669"/>
    <property type="project" value="UniProtKB-KW"/>
</dbReference>
<dbReference type="GO" id="GO:0005524">
    <property type="term" value="F:ATP binding"/>
    <property type="evidence" value="ECO:0007669"/>
    <property type="project" value="UniProtKB-KW"/>
</dbReference>
<protein>
    <submittedName>
        <fullName evidence="22">Plasma membrane calcium-transporting ATPase</fullName>
    </submittedName>
</protein>
<comment type="similarity">
    <text evidence="2">Belongs to the cation transport ATPase (P-type) (TC 3.A.3) family. Type IIB subfamily.</text>
</comment>
<reference evidence="22 23" key="1">
    <citation type="journal article" date="2013" name="Nat. Genet.">
        <title>The genome of the hydatid tapeworm Echinococcus granulosus.</title>
        <authorList>
            <person name="Zheng H."/>
            <person name="Zhang W."/>
            <person name="Zhang L."/>
            <person name="Zhang Z."/>
            <person name="Li J."/>
            <person name="Lu G."/>
            <person name="Zhu Y."/>
            <person name="Wang Y."/>
            <person name="Huang Y."/>
            <person name="Liu J."/>
            <person name="Kang H."/>
            <person name="Chen J."/>
            <person name="Wang L."/>
            <person name="Chen A."/>
            <person name="Yu S."/>
            <person name="Gao Z."/>
            <person name="Jin L."/>
            <person name="Gu W."/>
            <person name="Wang Z."/>
            <person name="Zhao L."/>
            <person name="Shi B."/>
            <person name="Wen H."/>
            <person name="Lin R."/>
            <person name="Jones M.K."/>
            <person name="Brejova B."/>
            <person name="Vinar T."/>
            <person name="Zhao G."/>
            <person name="McManus D.P."/>
            <person name="Chen Z."/>
            <person name="Zhou Y."/>
            <person name="Wang S."/>
        </authorList>
    </citation>
    <scope>NUCLEOTIDE SEQUENCE [LARGE SCALE GENOMIC DNA]</scope>
</reference>
<evidence type="ECO:0000256" key="3">
    <source>
        <dbReference type="ARBA" id="ARBA00022448"/>
    </source>
</evidence>
<dbReference type="OMA" id="IQHCKRA"/>
<dbReference type="InterPro" id="IPR023214">
    <property type="entry name" value="HAD_sf"/>
</dbReference>
<evidence type="ECO:0000256" key="7">
    <source>
        <dbReference type="ARBA" id="ARBA00022723"/>
    </source>
</evidence>
<keyword evidence="11" id="KW-0067">ATP-binding</keyword>
<dbReference type="KEGG" id="egl:EGR_00223"/>
<evidence type="ECO:0000256" key="15">
    <source>
        <dbReference type="ARBA" id="ARBA00022989"/>
    </source>
</evidence>
<dbReference type="Gene3D" id="2.70.150.10">
    <property type="entry name" value="Calcium-transporting ATPase, cytoplasmic transduction domain A"/>
    <property type="match status" value="1"/>
</dbReference>
<keyword evidence="12" id="KW-0460">Magnesium</keyword>
<feature type="compositionally biased region" description="Low complexity" evidence="19">
    <location>
        <begin position="1426"/>
        <end position="1441"/>
    </location>
</feature>
<keyword evidence="13" id="KW-0112">Calmodulin-binding</keyword>
<keyword evidence="23" id="KW-1185">Reference proteome</keyword>
<feature type="transmembrane region" description="Helical" evidence="20">
    <location>
        <begin position="1052"/>
        <end position="1073"/>
    </location>
</feature>
<keyword evidence="7" id="KW-0479">Metal-binding</keyword>
<keyword evidence="10" id="KW-0106">Calcium</keyword>
<dbReference type="Pfam" id="PF13246">
    <property type="entry name" value="Cation_ATPase"/>
    <property type="match status" value="2"/>
</dbReference>
<comment type="caution">
    <text evidence="22">The sequence shown here is derived from an EMBL/GenBank/DDBJ whole genome shotgun (WGS) entry which is preliminary data.</text>
</comment>
<feature type="transmembrane region" description="Helical" evidence="20">
    <location>
        <begin position="92"/>
        <end position="113"/>
    </location>
</feature>
<dbReference type="Gene3D" id="3.40.50.1000">
    <property type="entry name" value="HAD superfamily/HAD-like"/>
    <property type="match status" value="2"/>
</dbReference>
<feature type="compositionally biased region" description="Polar residues" evidence="19">
    <location>
        <begin position="1502"/>
        <end position="1511"/>
    </location>
</feature>
<dbReference type="Gene3D" id="3.40.1110.10">
    <property type="entry name" value="Calcium-transporting ATPase, cytoplasmic domain N"/>
    <property type="match status" value="2"/>
</dbReference>
<sequence length="1616" mass="176446">MPPNPTSSSDAAYKSYGVTVSELQEMMQLRGLEAIEYIKSRYDGVNGLCKRLKTSPNSGVHSAEVAERIKVFGSNVIPPKPPKTFLQLMWEALQDVTLIVLMAAAVVSLALSLYSKYSGGSVGGDETEGDAGWIEGVAILGAVLVVVLVTAVNDWQKERQFRGLQDKIESDHRISIMRDGEFFECLVGEIVVGDICLIKYGDLLPADGVIIQSNDLKVDESSLTGEADHVKKGEQIDPMLLSGTHVMEGSGKFLVTAVGVHSQAGIIFTLLGATEGFGGMDTVPGGGLPMPPSTETITHASVAATAAVAPVEKASAQTPLLMQNNKQRMADGIGHRGTGPHPATVEMGRLNNLVDHMGTGDDRNLEPLLPRNGKGGDNGGVAKEKEAPKRKKRPKKKSSVLQAKLNHLAGVIGQIGTVIAVLTVVILFVKFAVNTYYIEGESWNTSVHLKQFIHFIIIGVTVLVVAVPEGLPLAVTISLAYSVKKMMKDNNLVRHLDACETMGNATAICSDKTGTLTTNRMTVVQCYLGGCHSKDPNNLPKLSHLNPKLAHLVIHGIAINSGYTSRVLDLLQRGYTSIFSCRGAAVLITPPKRPTDLPTQLGNKTECALLGFVHTLGASYEDIRQQWPEDSLLKVFTFNSERKSMSTIIRSLDQKKRGLTVFTKGASEMVLKNSHFCLTQLHSVAAVVTPGGDCTAVNFSRYVTAWRKSPDRCSFILGAGGEPLPFPQSAQEEIVRTVIEPMASDGLRTIAIAYKNYVGNGVTPESNEFVLPNGRRANLEDEASLICDLTCLGIVGIEDPVRPEVPAAIRKCQRAGITVRMVTGDNINTARSIALKCGIISEGDNCTILEGKTFNQRVRDPRTGKVKQELIDQIWPTLRVLARSSPQDKYTLVSGIIDSHVTRSREVVAVTGDGTNDGPALKKADVGFAMGIAGTDVAKEASDIILTDDNFTSIVKAVMWGRNVYDSIAKFLQFQLTVNVVAVIVAFVGACFITDSPLKAVQMLWVNLIMDTLASLALATEIPSEELLERAPYGRTKPIIGRAMIKAISGQAIYQLTVIFYLIFSGMLIPSFLDQFISTSRSTLEFWILLDVDSGRGLSAQGQNRPTEHFTVIFNTFVLMTLFNELNARKIHGQRNVFEGLHRNLLFVGIWATTFVLQVIIVQFGGYAFSTHPLNVEQWLWCIFFGLGSLIWGQLVISVPVWVVPKHLIPRRKRKPVPRKSVLYQELALAPEGGVASTGDQMAAAAGAGAAVSVPVARPVVSDVEEELSESEVESESEESGAEDTGSGDLKSTGQILWIRGLSRLQTQATRDHELDHRSDEFMGRVRRFTLSQINTEAMQHPLVLAARRQSINLSSTGVGEDSRLSSQYRLGGIGSLEEEPEESLKAVHAFRNSLDNSTERQHIAMALHQQRQAKCREVRAASMAQHLQQQQLNQQKQPHNSSNDTQMADNIREFYRTPTMLAEDEPLYSHGQPQQEHQLREEEHEEGFEQGRGGWRGTLMEEQSSTSYDVNSLVEEPDAQDSRAQEAREEVFREGDKFSQQIPLWLPSEEDRRTPTLPWTSSLDAETLMEVGTTPTPGSGRRKSTKKTPAPPPPVTRSQARQKSSSSGSSTSSLT</sequence>
<dbReference type="GO" id="GO:0051480">
    <property type="term" value="P:regulation of cytosolic calcium ion concentration"/>
    <property type="evidence" value="ECO:0007669"/>
    <property type="project" value="TreeGrafter"/>
</dbReference>
<dbReference type="PRINTS" id="PR00119">
    <property type="entry name" value="CATATPASE"/>
</dbReference>
<dbReference type="PANTHER" id="PTHR24093">
    <property type="entry name" value="CATION TRANSPORTING ATPASE"/>
    <property type="match status" value="1"/>
</dbReference>
<dbReference type="InterPro" id="IPR036412">
    <property type="entry name" value="HAD-like_sf"/>
</dbReference>
<dbReference type="InterPro" id="IPR059000">
    <property type="entry name" value="ATPase_P-type_domA"/>
</dbReference>
<keyword evidence="15 20" id="KW-1133">Transmembrane helix</keyword>
<dbReference type="SFLD" id="SFLDF00027">
    <property type="entry name" value="p-type_atpase"/>
    <property type="match status" value="1"/>
</dbReference>
<dbReference type="GO" id="GO:0006825">
    <property type="term" value="P:copper ion transport"/>
    <property type="evidence" value="ECO:0007669"/>
    <property type="project" value="UniProtKB-KW"/>
</dbReference>
<dbReference type="InterPro" id="IPR004014">
    <property type="entry name" value="ATPase_P-typ_cation-transptr_N"/>
</dbReference>
<dbReference type="Pfam" id="PF00122">
    <property type="entry name" value="E1-E2_ATPase"/>
    <property type="match status" value="1"/>
</dbReference>
<dbReference type="SUPFAM" id="SSF81653">
    <property type="entry name" value="Calcium ATPase, transduction domain A"/>
    <property type="match status" value="1"/>
</dbReference>
<dbReference type="SUPFAM" id="SSF81665">
    <property type="entry name" value="Calcium ATPase, transmembrane domain M"/>
    <property type="match status" value="1"/>
</dbReference>
<dbReference type="GO" id="GO:0016887">
    <property type="term" value="F:ATP hydrolysis activity"/>
    <property type="evidence" value="ECO:0007669"/>
    <property type="project" value="InterPro"/>
</dbReference>
<dbReference type="GeneID" id="36335938"/>
<dbReference type="InterPro" id="IPR023298">
    <property type="entry name" value="ATPase_P-typ_TM_dom_sf"/>
</dbReference>
<dbReference type="FunFam" id="1.20.1110.10:FF:000033">
    <property type="entry name" value="Calcium-transporting ATPase"/>
    <property type="match status" value="1"/>
</dbReference>
<evidence type="ECO:0000256" key="9">
    <source>
        <dbReference type="ARBA" id="ARBA00022796"/>
    </source>
</evidence>